<evidence type="ECO:0000259" key="19">
    <source>
        <dbReference type="PROSITE" id="PS50200"/>
    </source>
</evidence>
<evidence type="ECO:0000313" key="22">
    <source>
        <dbReference type="Proteomes" id="UP000266188"/>
    </source>
</evidence>
<dbReference type="STRING" id="2070753.A0A3A2ZTQ2"/>
<feature type="compositionally biased region" description="Polar residues" evidence="17">
    <location>
        <begin position="2110"/>
        <end position="2125"/>
    </location>
</feature>
<keyword evidence="10" id="KW-0547">Nucleotide-binding</keyword>
<dbReference type="GO" id="GO:0000287">
    <property type="term" value="F:magnesium ion binding"/>
    <property type="evidence" value="ECO:0007669"/>
    <property type="project" value="InterPro"/>
</dbReference>
<dbReference type="GO" id="GO:0005524">
    <property type="term" value="F:ATP binding"/>
    <property type="evidence" value="ECO:0007669"/>
    <property type="project" value="UniProtKB-KW"/>
</dbReference>
<evidence type="ECO:0000259" key="20">
    <source>
        <dbReference type="PROSITE" id="PS51746"/>
    </source>
</evidence>
<evidence type="ECO:0000256" key="12">
    <source>
        <dbReference type="ARBA" id="ARBA00022842"/>
    </source>
</evidence>
<gene>
    <name evidence="21" type="ORF">PHISCL_01166</name>
</gene>
<feature type="region of interest" description="Disordered" evidence="17">
    <location>
        <begin position="1095"/>
        <end position="1190"/>
    </location>
</feature>
<feature type="compositionally biased region" description="Polar residues" evidence="17">
    <location>
        <begin position="77"/>
        <end position="89"/>
    </location>
</feature>
<evidence type="ECO:0000256" key="13">
    <source>
        <dbReference type="ARBA" id="ARBA00022998"/>
    </source>
</evidence>
<dbReference type="PANTHER" id="PTHR48051:SF46">
    <property type="entry name" value="LEUCINE RICH REPEAT-CONTAINING DOMAIN PROTEIN"/>
    <property type="match status" value="1"/>
</dbReference>
<reference evidence="22" key="1">
    <citation type="submission" date="2017-02" db="EMBL/GenBank/DDBJ databases">
        <authorList>
            <person name="Tafer H."/>
            <person name="Lopandic K."/>
        </authorList>
    </citation>
    <scope>NUCLEOTIDE SEQUENCE [LARGE SCALE GENOMIC DNA]</scope>
    <source>
        <strain evidence="22">CBS 366.77</strain>
    </source>
</reference>
<evidence type="ECO:0000256" key="11">
    <source>
        <dbReference type="ARBA" id="ARBA00022840"/>
    </source>
</evidence>
<dbReference type="GO" id="GO:0004016">
    <property type="term" value="F:adenylate cyclase activity"/>
    <property type="evidence" value="ECO:0007669"/>
    <property type="project" value="UniProtKB-EC"/>
</dbReference>
<keyword evidence="9" id="KW-0677">Repeat</keyword>
<feature type="compositionally biased region" description="Low complexity" evidence="17">
    <location>
        <begin position="2133"/>
        <end position="2146"/>
    </location>
</feature>
<dbReference type="FunFam" id="3.80.10.10:FF:000305">
    <property type="entry name" value="Adenylate cyclase AcyA"/>
    <property type="match status" value="1"/>
</dbReference>
<protein>
    <recommendedName>
        <fullName evidence="6">Adenylate cyclase</fullName>
        <ecNumber evidence="5">4.6.1.1</ecNumber>
    </recommendedName>
    <alternativeName>
        <fullName evidence="15">ATP pyrophosphate-lyase</fullName>
    </alternativeName>
    <alternativeName>
        <fullName evidence="16">Adenylyl cyclase</fullName>
    </alternativeName>
</protein>
<keyword evidence="7" id="KW-0433">Leucine-rich repeat</keyword>
<evidence type="ECO:0000256" key="2">
    <source>
        <dbReference type="ARBA" id="ARBA00001946"/>
    </source>
</evidence>
<dbReference type="InterPro" id="IPR001054">
    <property type="entry name" value="A/G_cyclase"/>
</dbReference>
<dbReference type="PROSITE" id="PS51746">
    <property type="entry name" value="PPM_2"/>
    <property type="match status" value="1"/>
</dbReference>
<evidence type="ECO:0000256" key="7">
    <source>
        <dbReference type="ARBA" id="ARBA00022614"/>
    </source>
</evidence>
<evidence type="ECO:0000256" key="4">
    <source>
        <dbReference type="ARBA" id="ARBA00005381"/>
    </source>
</evidence>
<dbReference type="CDD" id="cd07302">
    <property type="entry name" value="CHD"/>
    <property type="match status" value="1"/>
</dbReference>
<evidence type="ECO:0000256" key="3">
    <source>
        <dbReference type="ARBA" id="ARBA00003896"/>
    </source>
</evidence>
<comment type="function">
    <text evidence="3">Plays essential roles in regulation of cellular metabolism by catalyzing the synthesis of a second messenger, cAMP.</text>
</comment>
<dbReference type="SMART" id="SM00314">
    <property type="entry name" value="RA"/>
    <property type="match status" value="1"/>
</dbReference>
<dbReference type="SUPFAM" id="SSF55073">
    <property type="entry name" value="Nucleotide cyclase"/>
    <property type="match status" value="1"/>
</dbReference>
<feature type="compositionally biased region" description="Basic and acidic residues" evidence="17">
    <location>
        <begin position="130"/>
        <end position="141"/>
    </location>
</feature>
<feature type="compositionally biased region" description="Polar residues" evidence="17">
    <location>
        <begin position="387"/>
        <end position="413"/>
    </location>
</feature>
<dbReference type="InterPro" id="IPR055071">
    <property type="entry name" value="RA_PHLPP-like"/>
</dbReference>
<dbReference type="FunFam" id="3.60.40.10:FF:000055">
    <property type="entry name" value="Adenylate cyclase AcyA"/>
    <property type="match status" value="1"/>
</dbReference>
<feature type="domain" description="Guanylate cyclase" evidence="18">
    <location>
        <begin position="1736"/>
        <end position="1873"/>
    </location>
</feature>
<evidence type="ECO:0000256" key="5">
    <source>
        <dbReference type="ARBA" id="ARBA00012201"/>
    </source>
</evidence>
<dbReference type="Pfam" id="PF23010">
    <property type="entry name" value="RA_3"/>
    <property type="match status" value="1"/>
</dbReference>
<dbReference type="InterPro" id="IPR029787">
    <property type="entry name" value="Nucleotide_cyclase"/>
</dbReference>
<dbReference type="OrthoDB" id="2021138at2759"/>
<proteinExistence type="inferred from homology"/>
<keyword evidence="13" id="KW-0115">cAMP biosynthesis</keyword>
<dbReference type="Gene3D" id="3.80.10.10">
    <property type="entry name" value="Ribonuclease Inhibitor"/>
    <property type="match status" value="4"/>
</dbReference>
<keyword evidence="11" id="KW-0067">ATP-binding</keyword>
<dbReference type="SUPFAM" id="SSF52058">
    <property type="entry name" value="L domain-like"/>
    <property type="match status" value="2"/>
</dbReference>
<dbReference type="Pfam" id="PF13855">
    <property type="entry name" value="LRR_8"/>
    <property type="match status" value="3"/>
</dbReference>
<feature type="compositionally biased region" description="Basic and acidic residues" evidence="17">
    <location>
        <begin position="452"/>
        <end position="469"/>
    </location>
</feature>
<evidence type="ECO:0000256" key="10">
    <source>
        <dbReference type="ARBA" id="ARBA00022741"/>
    </source>
</evidence>
<feature type="compositionally biased region" description="Low complexity" evidence="17">
    <location>
        <begin position="201"/>
        <end position="215"/>
    </location>
</feature>
<dbReference type="InterPro" id="IPR032675">
    <property type="entry name" value="LRR_dom_sf"/>
</dbReference>
<dbReference type="Pfam" id="PF00481">
    <property type="entry name" value="PP2C"/>
    <property type="match status" value="1"/>
</dbReference>
<keyword evidence="12" id="KW-0460">Magnesium</keyword>
<dbReference type="GO" id="GO:0005737">
    <property type="term" value="C:cytoplasm"/>
    <property type="evidence" value="ECO:0007669"/>
    <property type="project" value="TreeGrafter"/>
</dbReference>
<feature type="compositionally biased region" description="Basic and acidic residues" evidence="17">
    <location>
        <begin position="425"/>
        <end position="435"/>
    </location>
</feature>
<dbReference type="Pfam" id="PF08509">
    <property type="entry name" value="Ad_cyc_g-alpha"/>
    <property type="match status" value="1"/>
</dbReference>
<feature type="compositionally biased region" description="Basic and acidic residues" evidence="17">
    <location>
        <begin position="1"/>
        <end position="16"/>
    </location>
</feature>
<evidence type="ECO:0000256" key="8">
    <source>
        <dbReference type="ARBA" id="ARBA00022723"/>
    </source>
</evidence>
<evidence type="ECO:0000256" key="1">
    <source>
        <dbReference type="ARBA" id="ARBA00001593"/>
    </source>
</evidence>
<comment type="cofactor">
    <cofactor evidence="2">
        <name>Mg(2+)</name>
        <dbReference type="ChEBI" id="CHEBI:18420"/>
    </cofactor>
</comment>
<feature type="compositionally biased region" description="Low complexity" evidence="17">
    <location>
        <begin position="1138"/>
        <end position="1164"/>
    </location>
</feature>
<comment type="catalytic activity">
    <reaction evidence="1">
        <text>ATP = 3',5'-cyclic AMP + diphosphate</text>
        <dbReference type="Rhea" id="RHEA:15389"/>
        <dbReference type="ChEBI" id="CHEBI:30616"/>
        <dbReference type="ChEBI" id="CHEBI:33019"/>
        <dbReference type="ChEBI" id="CHEBI:58165"/>
        <dbReference type="EC" id="4.6.1.1"/>
    </reaction>
</comment>
<dbReference type="PROSITE" id="PS51450">
    <property type="entry name" value="LRR"/>
    <property type="match status" value="4"/>
</dbReference>
<dbReference type="InterPro" id="IPR001932">
    <property type="entry name" value="PPM-type_phosphatase-like_dom"/>
</dbReference>
<comment type="caution">
    <text evidence="21">The sequence shown here is derived from an EMBL/GenBank/DDBJ whole genome shotgun (WGS) entry which is preliminary data.</text>
</comment>
<dbReference type="InterPro" id="IPR000159">
    <property type="entry name" value="RA_dom"/>
</dbReference>
<dbReference type="Proteomes" id="UP000266188">
    <property type="component" value="Unassembled WGS sequence"/>
</dbReference>
<dbReference type="PROSITE" id="PS50200">
    <property type="entry name" value="RA"/>
    <property type="match status" value="1"/>
</dbReference>
<dbReference type="EMBL" id="MVGC01000021">
    <property type="protein sequence ID" value="RJE26456.1"/>
    <property type="molecule type" value="Genomic_DNA"/>
</dbReference>
<dbReference type="CDD" id="cd00143">
    <property type="entry name" value="PP2Cc"/>
    <property type="match status" value="1"/>
</dbReference>
<dbReference type="InterPro" id="IPR003591">
    <property type="entry name" value="Leu-rich_rpt_typical-subtyp"/>
</dbReference>
<evidence type="ECO:0000256" key="9">
    <source>
        <dbReference type="ARBA" id="ARBA00022737"/>
    </source>
</evidence>
<dbReference type="SMART" id="SM00044">
    <property type="entry name" value="CYCc"/>
    <property type="match status" value="1"/>
</dbReference>
<evidence type="ECO:0000313" key="21">
    <source>
        <dbReference type="EMBL" id="RJE26456.1"/>
    </source>
</evidence>
<dbReference type="SMART" id="SM00364">
    <property type="entry name" value="LRR_BAC"/>
    <property type="match status" value="6"/>
</dbReference>
<evidence type="ECO:0000256" key="6">
    <source>
        <dbReference type="ARBA" id="ARBA00021420"/>
    </source>
</evidence>
<feature type="domain" description="Ras-associating" evidence="19">
    <location>
        <begin position="616"/>
        <end position="707"/>
    </location>
</feature>
<keyword evidence="22" id="KW-1185">Reference proteome</keyword>
<comment type="similarity">
    <text evidence="4">Belongs to the adenylyl cyclase class-3 family.</text>
</comment>
<evidence type="ECO:0000256" key="15">
    <source>
        <dbReference type="ARBA" id="ARBA00032597"/>
    </source>
</evidence>
<feature type="compositionally biased region" description="Polar residues" evidence="17">
    <location>
        <begin position="40"/>
        <end position="50"/>
    </location>
</feature>
<organism evidence="21 22">
    <name type="scientific">Aspergillus sclerotialis</name>
    <dbReference type="NCBI Taxonomy" id="2070753"/>
    <lineage>
        <taxon>Eukaryota</taxon>
        <taxon>Fungi</taxon>
        <taxon>Dikarya</taxon>
        <taxon>Ascomycota</taxon>
        <taxon>Pezizomycotina</taxon>
        <taxon>Eurotiomycetes</taxon>
        <taxon>Eurotiomycetidae</taxon>
        <taxon>Eurotiales</taxon>
        <taxon>Aspergillaceae</taxon>
        <taxon>Aspergillus</taxon>
        <taxon>Aspergillus subgen. Polypaecilum</taxon>
    </lineage>
</organism>
<keyword evidence="14" id="KW-0456">Lyase</keyword>
<dbReference type="SMART" id="SM00365">
    <property type="entry name" value="LRR_SD22"/>
    <property type="match status" value="6"/>
</dbReference>
<dbReference type="GO" id="GO:0006171">
    <property type="term" value="P:cAMP biosynthetic process"/>
    <property type="evidence" value="ECO:0007669"/>
    <property type="project" value="UniProtKB-KW"/>
</dbReference>
<feature type="compositionally biased region" description="Polar residues" evidence="17">
    <location>
        <begin position="287"/>
        <end position="302"/>
    </location>
</feature>
<feature type="region of interest" description="Disordered" evidence="17">
    <location>
        <begin position="1"/>
        <end position="568"/>
    </location>
</feature>
<evidence type="ECO:0000256" key="16">
    <source>
        <dbReference type="ARBA" id="ARBA00032637"/>
    </source>
</evidence>
<feature type="compositionally biased region" description="Polar residues" evidence="17">
    <location>
        <begin position="17"/>
        <end position="26"/>
    </location>
</feature>
<dbReference type="InterPro" id="IPR013716">
    <property type="entry name" value="Adenylate_cyclase_G-a-bd"/>
</dbReference>
<evidence type="ECO:0000259" key="18">
    <source>
        <dbReference type="PROSITE" id="PS50125"/>
    </source>
</evidence>
<dbReference type="Pfam" id="PF00211">
    <property type="entry name" value="Guanylate_cyc"/>
    <property type="match status" value="1"/>
</dbReference>
<dbReference type="SMART" id="SM00789">
    <property type="entry name" value="Ad_cyc_g-alpha"/>
    <property type="match status" value="1"/>
</dbReference>
<feature type="compositionally biased region" description="Low complexity" evidence="17">
    <location>
        <begin position="1112"/>
        <end position="1123"/>
    </location>
</feature>
<dbReference type="InterPro" id="IPR050216">
    <property type="entry name" value="LRR_domain-containing"/>
</dbReference>
<dbReference type="Gene3D" id="3.30.70.1230">
    <property type="entry name" value="Nucleotide cyclase"/>
    <property type="match status" value="1"/>
</dbReference>
<dbReference type="SUPFAM" id="SSF81606">
    <property type="entry name" value="PP2C-like"/>
    <property type="match status" value="1"/>
</dbReference>
<name>A0A3A2ZTQ2_9EURO</name>
<dbReference type="PROSITE" id="PS50125">
    <property type="entry name" value="GUANYLATE_CYCLASE_2"/>
    <property type="match status" value="1"/>
</dbReference>
<dbReference type="Gene3D" id="3.60.40.10">
    <property type="entry name" value="PPM-type phosphatase domain"/>
    <property type="match status" value="1"/>
</dbReference>
<dbReference type="CDD" id="cd17214">
    <property type="entry name" value="RA_CYR1_like"/>
    <property type="match status" value="1"/>
</dbReference>
<feature type="compositionally biased region" description="Basic residues" evidence="17">
    <location>
        <begin position="338"/>
        <end position="349"/>
    </location>
</feature>
<dbReference type="PANTHER" id="PTHR48051">
    <property type="match status" value="1"/>
</dbReference>
<evidence type="ECO:0000256" key="17">
    <source>
        <dbReference type="SAM" id="MobiDB-lite"/>
    </source>
</evidence>
<dbReference type="SMART" id="SM00369">
    <property type="entry name" value="LRR_TYP"/>
    <property type="match status" value="9"/>
</dbReference>
<dbReference type="SMART" id="SM00332">
    <property type="entry name" value="PP2Cc"/>
    <property type="match status" value="1"/>
</dbReference>
<feature type="compositionally biased region" description="Polar residues" evidence="17">
    <location>
        <begin position="2147"/>
        <end position="2169"/>
    </location>
</feature>
<dbReference type="InterPro" id="IPR036457">
    <property type="entry name" value="PPM-type-like_dom_sf"/>
</dbReference>
<accession>A0A3A2ZTQ2</accession>
<dbReference type="FunFam" id="3.80.10.10:FF:000220">
    <property type="entry name" value="Adenylate cyclase AcyA"/>
    <property type="match status" value="1"/>
</dbReference>
<feature type="domain" description="PPM-type phosphatase" evidence="20">
    <location>
        <begin position="1402"/>
        <end position="1679"/>
    </location>
</feature>
<sequence length="2169" mass="240214">MVQRDRNPSDGRHGSESSDASWLSQDTVREAQNHRHSLHNLFSNGRSPSPLSGPVKMDRSESSQGRRHLAAPELYTSMFSWNSPEASPTDQRKGSGFSNHRKALAVLGTEELAPHQIPPSTSRPATLSHGHSDNSQHDSTRRLSSSPGINSSDGHGTFFNDSAEHDSQASPLYRPATGRTFVSEPAEMDYNGDHRRPSIASATTVSSQGSRSSTSGRFRKRLQGFFGDEYVGPGDGRQDSSDGGAARLGPTKFKPRERANSDGSPNISERSSDMPPSQHPSRPLTPLPSSEITPWLYQSFNDIPQYGDAPIRQAPTGPDGKRRGVVQPPPATGQRDSNRRHFHGHRHSRSKEEKPTAAGDLAGYSSRPATGRDDLSIGIRPFREPPNSATPMSSTTTLDARSASPTPSIQSGLSREHGVNSPGIPKDKRSFLDKIRRPKAHGPLKHLPGGKSHQDSSKPSKHQQREGSPARRARQGSLEMGPARQAEGGDTERRKDGKGIGIGPAKFLRRGAGYDGHPVRDESRAQEPGVWALDTDLDDMEGILSHPRPTTPTDRRKDYQGSLSQQEVRTQVDGMPAGNWNAPESWQVKKHGEDISARLPRIADEIARAKPDTGGHPYFIRVFRIDSTFATLSAPLNATVDNILLMLGRKSFLQDHLNNYEIVMRKHDLSRQLSPSERPVLMQKRMLEQVGYTAKDKIEEIGREDHSYLCRFIFLPTKLSGYTSLEGDPTFSKMQKFSHVDLQGRSLVTIPITLYKKASEIITLNLSRNLALDVPKDFIQSCINLREIKFMSNDALRLPASFSLASRLTYLDISNNHLEQLEHANLDRLHGLVSIKMANNKLTKLPSYFGNFQSLRSLNLSSNSFQVFPDFICNLKSLVDLDISFNAIDEVPNIGRLTTLERLWMTNNLLSGPLDPTFMDLANLRQIDARFNAITNIDSLSQLPRLEQLLLGHNAVTKFRGSFPKLRTLLLDHCPVTQFDLDAPVHTLTSLNIASAKLVQFRDSLFDNIPNLSKLVLDKNHFVSLSPHIGKLRRLEHFSMIKNPLSTLPSTIGCLTELKYLNLRECNLSRLPPQIWYCAKLEILNVSSNVLETFPKHGARPPQPPTELGAMPGATPSGSGTPGYEDLGPLEELDPRRPSGASGGNVSAGSSPSSGYRKPSSASSVGQGGRNASTVSRAPTEGSLASRKDSNFSQHMVMTFAGSLRQLSLADNRLEDDMFRELSLIPELRVLNLSYNELTELPQGLLKRWPYLTELYLSGNELTSLPSDDLEEGSNLRVLHINANRFLVLPAELCKVSKLAILDVGSNALKYNVSNWPYDWNWNWNRNLKYLNFSGNKRLEIKPNISSLGPAGTQGADLTDFNSLTHLRVLGLMDVTLTTSTIPEETEDRRVRTSASLAGSVSYGMADFLGKSEHLSIIDMIVPRLKPDNMETLVGMFDGQHHLTGGSRIAKYLHENFTSTFSAELKKLHLDQQETPLDALRRTFLSLNKNMAAAAFKSIDDREMHQYRRGSPASKLLNQDDIDSGGVATVLYLNNMDLYCANVGDAQAILVKSDGTLRHLTQNHDPAESNERARIRAAGGFVSRNGKLNDVLPVSRAFGHFPLMPAVIAAPHTMHVSLTEQDEMIVIGSKELWDYVTPDVVVDVTIAERGDLMIASQKIRDLAISFGASNKLMVMILGVSDLKKRERYKVKHSSLSIGPDEQIIPSTKRTRRPRDMPGDSRLARFDFVDAPIGELAIIFTDIKKSTSLWETCPDAMRSAIQIHNDILRRQLGIIGGYEVKTEGDAFMVAFSTTTAALLWCFNCQTQLLEAEWPTEILEQPQCQVRYDMENNIIFRGLSVRMGVHWGEPVSEKDPVTNRMDYFGPMVNRASRISAVADGGEVFVSSDFMGDVQRNLEVFADSERAASTGSEDSHPVENLGRNIRRELQQLNSQGFVIKDLGERKLKGLENPEPLYLIFPHSLSGRMTALEENAAKESRQTTISKHSQLEIQTDLIWRLYEITLRLERLCGSLEYPGQTKLREPNRALFQIIKNHGGELADSTVVGLVEHQVTRIEVTVNTLALRHLMRPFKPGDRLIDHAVPIGEVMQQLQTQLAEYKALKEHLADVAGTATVSSGSSDPTLQGGATTVRHESSSSSPPHLSDSFDSTETQYGDTLSSPNRSNTPTEPSV</sequence>
<dbReference type="FunFam" id="3.80.10.10:FF:000580">
    <property type="entry name" value="Adenylate cyclase AcyA"/>
    <property type="match status" value="1"/>
</dbReference>
<feature type="region of interest" description="Disordered" evidence="17">
    <location>
        <begin position="2109"/>
        <end position="2169"/>
    </location>
</feature>
<dbReference type="GO" id="GO:0035556">
    <property type="term" value="P:intracellular signal transduction"/>
    <property type="evidence" value="ECO:0007669"/>
    <property type="project" value="InterPro"/>
</dbReference>
<evidence type="ECO:0000256" key="14">
    <source>
        <dbReference type="ARBA" id="ARBA00023239"/>
    </source>
</evidence>
<feature type="compositionally biased region" description="Polar residues" evidence="17">
    <location>
        <begin position="142"/>
        <end position="154"/>
    </location>
</feature>
<dbReference type="EC" id="4.6.1.1" evidence="5"/>
<keyword evidence="8" id="KW-0479">Metal-binding</keyword>
<dbReference type="InterPro" id="IPR001611">
    <property type="entry name" value="Leu-rich_rpt"/>
</dbReference>